<dbReference type="EMBL" id="BAABDG010000004">
    <property type="protein sequence ID" value="GAA3900707.1"/>
    <property type="molecule type" value="Genomic_DNA"/>
</dbReference>
<reference evidence="2" key="1">
    <citation type="journal article" date="2019" name="Int. J. Syst. Evol. Microbiol.">
        <title>The Global Catalogue of Microorganisms (GCM) 10K type strain sequencing project: providing services to taxonomists for standard genome sequencing and annotation.</title>
        <authorList>
            <consortium name="The Broad Institute Genomics Platform"/>
            <consortium name="The Broad Institute Genome Sequencing Center for Infectious Disease"/>
            <person name="Wu L."/>
            <person name="Ma J."/>
        </authorList>
    </citation>
    <scope>NUCLEOTIDE SEQUENCE [LARGE SCALE GENOMIC DNA]</scope>
    <source>
        <strain evidence="2">JCM 17201</strain>
    </source>
</reference>
<name>A0ABP7LJC0_9GAMM</name>
<dbReference type="InterPro" id="IPR025148">
    <property type="entry name" value="AtzG-like"/>
</dbReference>
<sequence>MFHTFIGENTMNNIPAADWAAYIRQMETILALELDDARRAELLVQFNRIAAMAEPLMAFPLDQRLEIAGVYRA</sequence>
<protein>
    <submittedName>
        <fullName evidence="1">Oxalurate catabolism protein HpxX</fullName>
    </submittedName>
</protein>
<keyword evidence="2" id="KW-1185">Reference proteome</keyword>
<accession>A0ABP7LJC0</accession>
<dbReference type="Proteomes" id="UP001499994">
    <property type="component" value="Unassembled WGS sequence"/>
</dbReference>
<comment type="caution">
    <text evidence="1">The sequence shown here is derived from an EMBL/GenBank/DDBJ whole genome shotgun (WGS) entry which is preliminary data.</text>
</comment>
<dbReference type="Pfam" id="PF13318">
    <property type="entry name" value="AtzG-like"/>
    <property type="match status" value="1"/>
</dbReference>
<dbReference type="NCBIfam" id="NF033624">
    <property type="entry name" value="HpxX"/>
    <property type="match status" value="1"/>
</dbReference>
<evidence type="ECO:0000313" key="1">
    <source>
        <dbReference type="EMBL" id="GAA3900707.1"/>
    </source>
</evidence>
<gene>
    <name evidence="1" type="primary">hpxX</name>
    <name evidence="1" type="ORF">GCM10022405_27500</name>
</gene>
<evidence type="ECO:0000313" key="2">
    <source>
        <dbReference type="Proteomes" id="UP001499994"/>
    </source>
</evidence>
<proteinExistence type="predicted"/>
<organism evidence="1 2">
    <name type="scientific">Gibbsiella dentisursi</name>
    <dbReference type="NCBI Taxonomy" id="796890"/>
    <lineage>
        <taxon>Bacteria</taxon>
        <taxon>Pseudomonadati</taxon>
        <taxon>Pseudomonadota</taxon>
        <taxon>Gammaproteobacteria</taxon>
        <taxon>Enterobacterales</taxon>
        <taxon>Yersiniaceae</taxon>
        <taxon>Gibbsiella</taxon>
    </lineage>
</organism>